<dbReference type="RefSeq" id="WP_209908389.1">
    <property type="nucleotide sequence ID" value="NZ_BAAAMI010000008.1"/>
</dbReference>
<dbReference type="Gene3D" id="3.40.50.150">
    <property type="entry name" value="Vaccinia Virus protein VP39"/>
    <property type="match status" value="1"/>
</dbReference>
<protein>
    <recommendedName>
        <fullName evidence="5">Trans-aconitate 2-methyltransferase</fullName>
        <ecNumber evidence="5">2.1.1.144</ecNumber>
    </recommendedName>
</protein>
<keyword evidence="2 5" id="KW-0489">Methyltransferase</keyword>
<evidence type="ECO:0000256" key="2">
    <source>
        <dbReference type="ARBA" id="ARBA00022603"/>
    </source>
</evidence>
<comment type="function">
    <text evidence="5">Catalyzes the S-adenosylmethionine monomethyl esterification of trans-aconitate.</text>
</comment>
<dbReference type="PANTHER" id="PTHR43861">
    <property type="entry name" value="TRANS-ACONITATE 2-METHYLTRANSFERASE-RELATED"/>
    <property type="match status" value="1"/>
</dbReference>
<comment type="caution">
    <text evidence="7">The sequence shown here is derived from an EMBL/GenBank/DDBJ whole genome shotgun (WGS) entry which is preliminary data.</text>
</comment>
<dbReference type="SUPFAM" id="SSF53335">
    <property type="entry name" value="S-adenosyl-L-methionine-dependent methyltransferases"/>
    <property type="match status" value="1"/>
</dbReference>
<gene>
    <name evidence="5" type="primary">tam</name>
    <name evidence="7" type="ORF">JOF46_003026</name>
</gene>
<accession>A0ABS4WHU0</accession>
<comment type="similarity">
    <text evidence="5">Belongs to the methyltransferase superfamily. Tam family.</text>
</comment>
<keyword evidence="3 5" id="KW-0808">Transferase</keyword>
<dbReference type="Proteomes" id="UP000766570">
    <property type="component" value="Unassembled WGS sequence"/>
</dbReference>
<feature type="domain" description="Methyltransferase" evidence="6">
    <location>
        <begin position="34"/>
        <end position="124"/>
    </location>
</feature>
<keyword evidence="4 5" id="KW-0949">S-adenosyl-L-methionine</keyword>
<dbReference type="InterPro" id="IPR029063">
    <property type="entry name" value="SAM-dependent_MTases_sf"/>
</dbReference>
<evidence type="ECO:0000256" key="4">
    <source>
        <dbReference type="ARBA" id="ARBA00022691"/>
    </source>
</evidence>
<dbReference type="HAMAP" id="MF_00560">
    <property type="entry name" value="Tran_acon_Me_trans"/>
    <property type="match status" value="1"/>
</dbReference>
<reference evidence="7 8" key="1">
    <citation type="submission" date="2021-03" db="EMBL/GenBank/DDBJ databases">
        <title>Sequencing the genomes of 1000 actinobacteria strains.</title>
        <authorList>
            <person name="Klenk H.-P."/>
        </authorList>
    </citation>
    <scope>NUCLEOTIDE SEQUENCE [LARGE SCALE GENOMIC DNA]</scope>
    <source>
        <strain evidence="7 8">DSM 15454</strain>
    </source>
</reference>
<dbReference type="Pfam" id="PF13649">
    <property type="entry name" value="Methyltransf_25"/>
    <property type="match status" value="1"/>
</dbReference>
<dbReference type="InterPro" id="IPR023506">
    <property type="entry name" value="Trans-aconitate_MeTrfase"/>
</dbReference>
<dbReference type="PANTHER" id="PTHR43861:SF1">
    <property type="entry name" value="TRANS-ACONITATE 2-METHYLTRANSFERASE"/>
    <property type="match status" value="1"/>
</dbReference>
<evidence type="ECO:0000256" key="3">
    <source>
        <dbReference type="ARBA" id="ARBA00022679"/>
    </source>
</evidence>
<sequence>MKWDPNKYVQFADHRDRPFYDLTARITAATPQLVVDLGCGPGPLTHSLAERWPDARVTGLDSSEEMIEQARAKQHAANLSFAVADASAWMPAPETDVLVSNAMLQWIPEHRQLIAKWLGELAPGAWFAAQVPGNFGSPSHTLMRQLANSERWAPQLAGVLRHDDAVGEPADYLKILLAAGFESDVWETTYGQILSGTDPILEWVRGTALRPVLARLSDKDAAEFEADYARLVAQAYPAFADARGGSLTLFPFRRIFMVGRKR</sequence>
<comment type="catalytic activity">
    <reaction evidence="5">
        <text>trans-aconitate + S-adenosyl-L-methionine = (E)-3-(methoxycarbonyl)pent-2-enedioate + S-adenosyl-L-homocysteine</text>
        <dbReference type="Rhea" id="RHEA:14969"/>
        <dbReference type="ChEBI" id="CHEBI:15708"/>
        <dbReference type="ChEBI" id="CHEBI:57470"/>
        <dbReference type="ChEBI" id="CHEBI:57856"/>
        <dbReference type="ChEBI" id="CHEBI:59789"/>
        <dbReference type="EC" id="2.1.1.144"/>
    </reaction>
</comment>
<keyword evidence="8" id="KW-1185">Reference proteome</keyword>
<organism evidence="7 8">
    <name type="scientific">Paeniglutamicibacter psychrophenolicus</name>
    <dbReference type="NCBI Taxonomy" id="257454"/>
    <lineage>
        <taxon>Bacteria</taxon>
        <taxon>Bacillati</taxon>
        <taxon>Actinomycetota</taxon>
        <taxon>Actinomycetes</taxon>
        <taxon>Micrococcales</taxon>
        <taxon>Micrococcaceae</taxon>
        <taxon>Paeniglutamicibacter</taxon>
    </lineage>
</organism>
<dbReference type="Gene3D" id="1.10.150.290">
    <property type="entry name" value="S-adenosyl-L-methionine-dependent methyltransferases"/>
    <property type="match status" value="1"/>
</dbReference>
<dbReference type="GO" id="GO:0032259">
    <property type="term" value="P:methylation"/>
    <property type="evidence" value="ECO:0007669"/>
    <property type="project" value="UniProtKB-KW"/>
</dbReference>
<name>A0ABS4WHU0_9MICC</name>
<dbReference type="InterPro" id="IPR023149">
    <property type="entry name" value="Trans_acon_MeTrfase_C"/>
</dbReference>
<evidence type="ECO:0000256" key="5">
    <source>
        <dbReference type="HAMAP-Rule" id="MF_00560"/>
    </source>
</evidence>
<evidence type="ECO:0000259" key="6">
    <source>
        <dbReference type="Pfam" id="PF13649"/>
    </source>
</evidence>
<evidence type="ECO:0000313" key="7">
    <source>
        <dbReference type="EMBL" id="MBP2375114.1"/>
    </source>
</evidence>
<dbReference type="InterPro" id="IPR041698">
    <property type="entry name" value="Methyltransf_25"/>
</dbReference>
<dbReference type="EC" id="2.1.1.144" evidence="5"/>
<dbReference type="CDD" id="cd02440">
    <property type="entry name" value="AdoMet_MTases"/>
    <property type="match status" value="1"/>
</dbReference>
<evidence type="ECO:0000256" key="1">
    <source>
        <dbReference type="ARBA" id="ARBA00022490"/>
    </source>
</evidence>
<proteinExistence type="inferred from homology"/>
<dbReference type="NCBIfam" id="NF010703">
    <property type="entry name" value="PRK14103.1"/>
    <property type="match status" value="1"/>
</dbReference>
<dbReference type="GO" id="GO:0030798">
    <property type="term" value="F:trans-aconitate 2-methyltransferase activity"/>
    <property type="evidence" value="ECO:0007669"/>
    <property type="project" value="UniProtKB-EC"/>
</dbReference>
<dbReference type="EMBL" id="JAGIOE010000001">
    <property type="protein sequence ID" value="MBP2375114.1"/>
    <property type="molecule type" value="Genomic_DNA"/>
</dbReference>
<keyword evidence="1 5" id="KW-0963">Cytoplasm</keyword>
<evidence type="ECO:0000313" key="8">
    <source>
        <dbReference type="Proteomes" id="UP000766570"/>
    </source>
</evidence>
<comment type="subcellular location">
    <subcellularLocation>
        <location evidence="5">Cytoplasm</location>
    </subcellularLocation>
</comment>